<proteinExistence type="predicted"/>
<dbReference type="EMBL" id="JARJCM010000299">
    <property type="protein sequence ID" value="KAJ7019301.1"/>
    <property type="molecule type" value="Genomic_DNA"/>
</dbReference>
<accession>A0AAD6S2Y3</accession>
<dbReference type="Proteomes" id="UP001218188">
    <property type="component" value="Unassembled WGS sequence"/>
</dbReference>
<reference evidence="1" key="1">
    <citation type="submission" date="2023-03" db="EMBL/GenBank/DDBJ databases">
        <title>Massive genome expansion in bonnet fungi (Mycena s.s.) driven by repeated elements and novel gene families across ecological guilds.</title>
        <authorList>
            <consortium name="Lawrence Berkeley National Laboratory"/>
            <person name="Harder C.B."/>
            <person name="Miyauchi S."/>
            <person name="Viragh M."/>
            <person name="Kuo A."/>
            <person name="Thoen E."/>
            <person name="Andreopoulos B."/>
            <person name="Lu D."/>
            <person name="Skrede I."/>
            <person name="Drula E."/>
            <person name="Henrissat B."/>
            <person name="Morin E."/>
            <person name="Kohler A."/>
            <person name="Barry K."/>
            <person name="LaButti K."/>
            <person name="Morin E."/>
            <person name="Salamov A."/>
            <person name="Lipzen A."/>
            <person name="Mereny Z."/>
            <person name="Hegedus B."/>
            <person name="Baldrian P."/>
            <person name="Stursova M."/>
            <person name="Weitz H."/>
            <person name="Taylor A."/>
            <person name="Grigoriev I.V."/>
            <person name="Nagy L.G."/>
            <person name="Martin F."/>
            <person name="Kauserud H."/>
        </authorList>
    </citation>
    <scope>NUCLEOTIDE SEQUENCE</scope>
    <source>
        <strain evidence="1">CBHHK200</strain>
    </source>
</reference>
<dbReference type="AlphaFoldDB" id="A0AAD6S2Y3"/>
<name>A0AAD6S2Y3_9AGAR</name>
<comment type="caution">
    <text evidence="1">The sequence shown here is derived from an EMBL/GenBank/DDBJ whole genome shotgun (WGS) entry which is preliminary data.</text>
</comment>
<keyword evidence="2" id="KW-1185">Reference proteome</keyword>
<evidence type="ECO:0000313" key="1">
    <source>
        <dbReference type="EMBL" id="KAJ7019301.1"/>
    </source>
</evidence>
<evidence type="ECO:0000313" key="2">
    <source>
        <dbReference type="Proteomes" id="UP001218188"/>
    </source>
</evidence>
<sequence>MHPAGCLEHEEIPTARMDEMGRTLTAGVRSGRRQAEGAGVYAEDDAEYFVARLIKRPRARRVRLGSRSVVLSPPPNESTTHPRRSVRLLPLFSHTYFFFLFFVAEQRGN</sequence>
<organism evidence="1 2">
    <name type="scientific">Mycena alexandri</name>
    <dbReference type="NCBI Taxonomy" id="1745969"/>
    <lineage>
        <taxon>Eukaryota</taxon>
        <taxon>Fungi</taxon>
        <taxon>Dikarya</taxon>
        <taxon>Basidiomycota</taxon>
        <taxon>Agaricomycotina</taxon>
        <taxon>Agaricomycetes</taxon>
        <taxon>Agaricomycetidae</taxon>
        <taxon>Agaricales</taxon>
        <taxon>Marasmiineae</taxon>
        <taxon>Mycenaceae</taxon>
        <taxon>Mycena</taxon>
    </lineage>
</organism>
<feature type="non-terminal residue" evidence="1">
    <location>
        <position position="109"/>
    </location>
</feature>
<protein>
    <submittedName>
        <fullName evidence="1">Uncharacterized protein</fullName>
    </submittedName>
</protein>
<gene>
    <name evidence="1" type="ORF">C8F04DRAFT_1404374</name>
</gene>